<accession>A0A2H3DZ09</accession>
<reference evidence="3" key="1">
    <citation type="journal article" date="2017" name="Nat. Ecol. Evol.">
        <title>Genome expansion and lineage-specific genetic innovations in the forest pathogenic fungi Armillaria.</title>
        <authorList>
            <person name="Sipos G."/>
            <person name="Prasanna A.N."/>
            <person name="Walter M.C."/>
            <person name="O'Connor E."/>
            <person name="Balint B."/>
            <person name="Krizsan K."/>
            <person name="Kiss B."/>
            <person name="Hess J."/>
            <person name="Varga T."/>
            <person name="Slot J."/>
            <person name="Riley R."/>
            <person name="Boka B."/>
            <person name="Rigling D."/>
            <person name="Barry K."/>
            <person name="Lee J."/>
            <person name="Mihaltcheva S."/>
            <person name="LaButti K."/>
            <person name="Lipzen A."/>
            <person name="Waldron R."/>
            <person name="Moloney N.M."/>
            <person name="Sperisen C."/>
            <person name="Kredics L."/>
            <person name="Vagvoelgyi C."/>
            <person name="Patrignani A."/>
            <person name="Fitzpatrick D."/>
            <person name="Nagy I."/>
            <person name="Doyle S."/>
            <person name="Anderson J.B."/>
            <person name="Grigoriev I.V."/>
            <person name="Gueldener U."/>
            <person name="Muensterkoetter M."/>
            <person name="Nagy L.G."/>
        </authorList>
    </citation>
    <scope>NUCLEOTIDE SEQUENCE [LARGE SCALE GENOMIC DNA]</scope>
    <source>
        <strain evidence="3">Ar21-2</strain>
    </source>
</reference>
<evidence type="ECO:0000313" key="3">
    <source>
        <dbReference type="Proteomes" id="UP000217790"/>
    </source>
</evidence>
<protein>
    <submittedName>
        <fullName evidence="2">Uncharacterized protein</fullName>
    </submittedName>
</protein>
<name>A0A2H3DZ09_ARMGA</name>
<gene>
    <name evidence="2" type="ORF">ARMGADRAFT_1079853</name>
</gene>
<keyword evidence="1" id="KW-0472">Membrane</keyword>
<dbReference type="Proteomes" id="UP000217790">
    <property type="component" value="Unassembled WGS sequence"/>
</dbReference>
<proteinExistence type="predicted"/>
<evidence type="ECO:0000256" key="1">
    <source>
        <dbReference type="SAM" id="Phobius"/>
    </source>
</evidence>
<feature type="transmembrane region" description="Helical" evidence="1">
    <location>
        <begin position="32"/>
        <end position="61"/>
    </location>
</feature>
<organism evidence="2 3">
    <name type="scientific">Armillaria gallica</name>
    <name type="common">Bulbous honey fungus</name>
    <name type="synonym">Armillaria bulbosa</name>
    <dbReference type="NCBI Taxonomy" id="47427"/>
    <lineage>
        <taxon>Eukaryota</taxon>
        <taxon>Fungi</taxon>
        <taxon>Dikarya</taxon>
        <taxon>Basidiomycota</taxon>
        <taxon>Agaricomycotina</taxon>
        <taxon>Agaricomycetes</taxon>
        <taxon>Agaricomycetidae</taxon>
        <taxon>Agaricales</taxon>
        <taxon>Marasmiineae</taxon>
        <taxon>Physalacriaceae</taxon>
        <taxon>Armillaria</taxon>
    </lineage>
</organism>
<keyword evidence="1" id="KW-0812">Transmembrane</keyword>
<keyword evidence="1" id="KW-1133">Transmembrane helix</keyword>
<dbReference type="EMBL" id="KZ293656">
    <property type="protein sequence ID" value="PBK93543.1"/>
    <property type="molecule type" value="Genomic_DNA"/>
</dbReference>
<keyword evidence="3" id="KW-1185">Reference proteome</keyword>
<evidence type="ECO:0000313" key="2">
    <source>
        <dbReference type="EMBL" id="PBK93543.1"/>
    </source>
</evidence>
<sequence>MSVTTAATAAMPPIAAKSPDTNAAILPADYTLVYNVYIVLLTVMSPEMTMIAVVALVFVSLESASKFCFDRVAPRHLQPLVSRRGDGKALSTLGWRDQSGRGRENDVVVSVESESSFGDLGAFSSSNVACAGVMSWQWVLGSLLHAGCIQLSDLPPRASSGSGIVVYS</sequence>
<dbReference type="AlphaFoldDB" id="A0A2H3DZ09"/>
<dbReference type="InParanoid" id="A0A2H3DZ09"/>